<evidence type="ECO:0000256" key="3">
    <source>
        <dbReference type="ARBA" id="ARBA00022630"/>
    </source>
</evidence>
<organism evidence="9 10">
    <name type="scientific">Paraconexibacter algicola</name>
    <dbReference type="NCBI Taxonomy" id="2133960"/>
    <lineage>
        <taxon>Bacteria</taxon>
        <taxon>Bacillati</taxon>
        <taxon>Actinomycetota</taxon>
        <taxon>Thermoleophilia</taxon>
        <taxon>Solirubrobacterales</taxon>
        <taxon>Paraconexibacteraceae</taxon>
        <taxon>Paraconexibacter</taxon>
    </lineage>
</organism>
<evidence type="ECO:0000256" key="1">
    <source>
        <dbReference type="ARBA" id="ARBA00001974"/>
    </source>
</evidence>
<dbReference type="RefSeq" id="WP_107566593.1">
    <property type="nucleotide sequence ID" value="NZ_PYYB01000001.1"/>
</dbReference>
<dbReference type="Pfam" id="PF02770">
    <property type="entry name" value="Acyl-CoA_dh_M"/>
    <property type="match status" value="1"/>
</dbReference>
<dbReference type="Proteomes" id="UP000240739">
    <property type="component" value="Unassembled WGS sequence"/>
</dbReference>
<accession>A0A2T4UG10</accession>
<dbReference type="Gene3D" id="2.40.110.10">
    <property type="entry name" value="Butyryl-CoA Dehydrogenase, subunit A, domain 2"/>
    <property type="match status" value="1"/>
</dbReference>
<reference evidence="9 10" key="1">
    <citation type="submission" date="2018-03" db="EMBL/GenBank/DDBJ databases">
        <title>Aquarubrobacter algicola gen. nov., sp. nov., a novel actinobacterium isolated from shallow eutrophic lake during the end of cyanobacterial harmful algal blooms.</title>
        <authorList>
            <person name="Chun S.J."/>
        </authorList>
    </citation>
    <scope>NUCLEOTIDE SEQUENCE [LARGE SCALE GENOMIC DNA]</scope>
    <source>
        <strain evidence="9 10">Seoho-28</strain>
    </source>
</reference>
<dbReference type="OrthoDB" id="142556at2"/>
<evidence type="ECO:0000256" key="5">
    <source>
        <dbReference type="RuleBase" id="RU362125"/>
    </source>
</evidence>
<dbReference type="AlphaFoldDB" id="A0A2T4UG10"/>
<evidence type="ECO:0000256" key="4">
    <source>
        <dbReference type="ARBA" id="ARBA00022827"/>
    </source>
</evidence>
<dbReference type="InterPro" id="IPR013786">
    <property type="entry name" value="AcylCoA_DH/ox_N"/>
</dbReference>
<evidence type="ECO:0000259" key="7">
    <source>
        <dbReference type="Pfam" id="PF02770"/>
    </source>
</evidence>
<comment type="similarity">
    <text evidence="2 5">Belongs to the acyl-CoA dehydrogenase family.</text>
</comment>
<protein>
    <submittedName>
        <fullName evidence="9">Butyryl-CoA dehydrogenase</fullName>
    </submittedName>
</protein>
<dbReference type="InterPro" id="IPR009100">
    <property type="entry name" value="AcylCoA_DH/oxidase_NM_dom_sf"/>
</dbReference>
<dbReference type="Pfam" id="PF00441">
    <property type="entry name" value="Acyl-CoA_dh_1"/>
    <property type="match status" value="1"/>
</dbReference>
<dbReference type="Gene3D" id="1.20.140.10">
    <property type="entry name" value="Butyryl-CoA Dehydrogenase, subunit A, domain 3"/>
    <property type="match status" value="1"/>
</dbReference>
<dbReference type="PROSITE" id="PS00073">
    <property type="entry name" value="ACYL_COA_DH_2"/>
    <property type="match status" value="1"/>
</dbReference>
<dbReference type="InterPro" id="IPR006091">
    <property type="entry name" value="Acyl-CoA_Oxase/DH_mid-dom"/>
</dbReference>
<evidence type="ECO:0000259" key="6">
    <source>
        <dbReference type="Pfam" id="PF00441"/>
    </source>
</evidence>
<gene>
    <name evidence="9" type="ORF">C7Y72_00065</name>
</gene>
<dbReference type="EMBL" id="PYYB01000001">
    <property type="protein sequence ID" value="PTL58155.1"/>
    <property type="molecule type" value="Genomic_DNA"/>
</dbReference>
<evidence type="ECO:0000313" key="9">
    <source>
        <dbReference type="EMBL" id="PTL58155.1"/>
    </source>
</evidence>
<dbReference type="GO" id="GO:0050660">
    <property type="term" value="F:flavin adenine dinucleotide binding"/>
    <property type="evidence" value="ECO:0007669"/>
    <property type="project" value="InterPro"/>
</dbReference>
<feature type="domain" description="Acyl-CoA dehydrogenase/oxidase N-terminal" evidence="8">
    <location>
        <begin position="75"/>
        <end position="183"/>
    </location>
</feature>
<evidence type="ECO:0000313" key="10">
    <source>
        <dbReference type="Proteomes" id="UP000240739"/>
    </source>
</evidence>
<dbReference type="PANTHER" id="PTHR43884:SF12">
    <property type="entry name" value="ISOVALERYL-COA DEHYDROGENASE, MITOCHONDRIAL-RELATED"/>
    <property type="match status" value="1"/>
</dbReference>
<evidence type="ECO:0000259" key="8">
    <source>
        <dbReference type="Pfam" id="PF02771"/>
    </source>
</evidence>
<feature type="domain" description="Acyl-CoA oxidase/dehydrogenase middle" evidence="7">
    <location>
        <begin position="192"/>
        <end position="283"/>
    </location>
</feature>
<name>A0A2T4UG10_9ACTN</name>
<feature type="domain" description="Acyl-CoA dehydrogenase/oxidase C-terminal" evidence="6">
    <location>
        <begin position="300"/>
        <end position="429"/>
    </location>
</feature>
<keyword evidence="4 5" id="KW-0274">FAD</keyword>
<dbReference type="InterPro" id="IPR037069">
    <property type="entry name" value="AcylCoA_DH/ox_N_sf"/>
</dbReference>
<dbReference type="InterPro" id="IPR009075">
    <property type="entry name" value="AcylCo_DH/oxidase_C"/>
</dbReference>
<dbReference type="SUPFAM" id="SSF56645">
    <property type="entry name" value="Acyl-CoA dehydrogenase NM domain-like"/>
    <property type="match status" value="1"/>
</dbReference>
<keyword evidence="10" id="KW-1185">Reference proteome</keyword>
<dbReference type="SUPFAM" id="SSF47203">
    <property type="entry name" value="Acyl-CoA dehydrogenase C-terminal domain-like"/>
    <property type="match status" value="1"/>
</dbReference>
<dbReference type="InterPro" id="IPR036250">
    <property type="entry name" value="AcylCo_DH-like_C"/>
</dbReference>
<comment type="caution">
    <text evidence="9">The sequence shown here is derived from an EMBL/GenBank/DDBJ whole genome shotgun (WGS) entry which is preliminary data.</text>
</comment>
<dbReference type="InterPro" id="IPR006089">
    <property type="entry name" value="Acyl-CoA_DH_CS"/>
</dbReference>
<dbReference type="Pfam" id="PF02771">
    <property type="entry name" value="Acyl-CoA_dh_N"/>
    <property type="match status" value="1"/>
</dbReference>
<dbReference type="Gene3D" id="1.10.540.10">
    <property type="entry name" value="Acyl-CoA dehydrogenase/oxidase, N-terminal domain"/>
    <property type="match status" value="1"/>
</dbReference>
<dbReference type="PANTHER" id="PTHR43884">
    <property type="entry name" value="ACYL-COA DEHYDROGENASE"/>
    <property type="match status" value="1"/>
</dbReference>
<keyword evidence="3 5" id="KW-0285">Flavoprotein</keyword>
<dbReference type="InterPro" id="IPR046373">
    <property type="entry name" value="Acyl-CoA_Oxase/DH_mid-dom_sf"/>
</dbReference>
<evidence type="ECO:0000256" key="2">
    <source>
        <dbReference type="ARBA" id="ARBA00009347"/>
    </source>
</evidence>
<comment type="cofactor">
    <cofactor evidence="1 5">
        <name>FAD</name>
        <dbReference type="ChEBI" id="CHEBI:57692"/>
    </cofactor>
</comment>
<keyword evidence="5" id="KW-0560">Oxidoreductase</keyword>
<sequence>MGLGLQALRKLASFELIDRVGLRGPTEQIVYQASKNGFKGATVAGRTFARVSGAGKPTRARVSGGSDLFDLTPDDDQQMLVEVMREVAAGELRPAALKADEACAAPQEVLDQGTELGLALLGVPEDLGGTAAERSAVTTVLVTEQLAHGDMGLTVALLGTSAVSTALGLWGDADQQATYMPAFTGDDVPCAAFAVLEPQPLFDPFALKTTARLDGEGYVLDGVKSMVARAADAEVLLVAAHLEGHGPALFLVSSGETSGLTVEANPAMGLRAAATETLHLEGVKVGPDALLAQGDPAVYAQAIHRARLGWCAATVGTAQAVLDLVIPYVNERVAFGEPVSHRQAVAFAVSDIAIELEGMRLATYRAASLADQDKDFAHATAIARQLCATKGMYIGSQGVQLLGGAGYIKEYPVERWYRDLRATGVMEGALLV</sequence>
<proteinExistence type="inferred from homology"/>
<dbReference type="GO" id="GO:0003995">
    <property type="term" value="F:acyl-CoA dehydrogenase activity"/>
    <property type="evidence" value="ECO:0007669"/>
    <property type="project" value="InterPro"/>
</dbReference>